<name>A0A7E4UUX7_PANRE</name>
<evidence type="ECO:0000313" key="2">
    <source>
        <dbReference type="Proteomes" id="UP000492821"/>
    </source>
</evidence>
<dbReference type="PANTHER" id="PTHR44825">
    <property type="match status" value="1"/>
</dbReference>
<keyword evidence="2" id="KW-1185">Reference proteome</keyword>
<reference evidence="3" key="2">
    <citation type="submission" date="2020-10" db="UniProtKB">
        <authorList>
            <consortium name="WormBaseParasite"/>
        </authorList>
    </citation>
    <scope>IDENTIFICATION</scope>
</reference>
<dbReference type="CDD" id="cd06257">
    <property type="entry name" value="DnaJ"/>
    <property type="match status" value="1"/>
</dbReference>
<dbReference type="PROSITE" id="PS50076">
    <property type="entry name" value="DNAJ_2"/>
    <property type="match status" value="1"/>
</dbReference>
<dbReference type="Pfam" id="PF00226">
    <property type="entry name" value="DnaJ"/>
    <property type="match status" value="1"/>
</dbReference>
<reference evidence="2" key="1">
    <citation type="journal article" date="2013" name="Genetics">
        <title>The draft genome and transcriptome of Panagrellus redivivus are shaped by the harsh demands of a free-living lifestyle.</title>
        <authorList>
            <person name="Srinivasan J."/>
            <person name="Dillman A.R."/>
            <person name="Macchietto M.G."/>
            <person name="Heikkinen L."/>
            <person name="Lakso M."/>
            <person name="Fracchia K.M."/>
            <person name="Antoshechkin I."/>
            <person name="Mortazavi A."/>
            <person name="Wong G."/>
            <person name="Sternberg P.W."/>
        </authorList>
    </citation>
    <scope>NUCLEOTIDE SEQUENCE [LARGE SCALE GENOMIC DNA]</scope>
    <source>
        <strain evidence="2">MT8872</strain>
    </source>
</reference>
<protein>
    <submittedName>
        <fullName evidence="3">J domain-containing protein</fullName>
    </submittedName>
</protein>
<dbReference type="SMART" id="SM00271">
    <property type="entry name" value="DnaJ"/>
    <property type="match status" value="1"/>
</dbReference>
<dbReference type="InterPro" id="IPR001623">
    <property type="entry name" value="DnaJ_domain"/>
</dbReference>
<sequence>MSFAVTSILRPGPSTWQCFRAVSYVPRKKTYYQVLGIEPSATIDEIKHAFVSETRKLHPDSAKDICPAINRTEQLMALKEAYDFLRKPEQKAEYDRELEFSRKVSREMFYENRAKIDRPMASPHP</sequence>
<dbReference type="InterPro" id="IPR052763">
    <property type="entry name" value="DnaJ_C4"/>
</dbReference>
<dbReference type="InterPro" id="IPR036869">
    <property type="entry name" value="J_dom_sf"/>
</dbReference>
<proteinExistence type="predicted"/>
<feature type="domain" description="J" evidence="1">
    <location>
        <begin position="30"/>
        <end position="98"/>
    </location>
</feature>
<dbReference type="Proteomes" id="UP000492821">
    <property type="component" value="Unassembled WGS sequence"/>
</dbReference>
<evidence type="ECO:0000259" key="1">
    <source>
        <dbReference type="PROSITE" id="PS50076"/>
    </source>
</evidence>
<accession>A0A7E4UUX7</accession>
<dbReference type="AlphaFoldDB" id="A0A7E4UUX7"/>
<dbReference type="WBParaSite" id="Pan_g12863.t1">
    <property type="protein sequence ID" value="Pan_g12863.t1"/>
    <property type="gene ID" value="Pan_g12863"/>
</dbReference>
<dbReference type="PANTHER" id="PTHR44825:SF1">
    <property type="entry name" value="DNAJ HOMOLOG SUBFAMILY C MEMBER 4"/>
    <property type="match status" value="1"/>
</dbReference>
<organism evidence="2 3">
    <name type="scientific">Panagrellus redivivus</name>
    <name type="common">Microworm</name>
    <dbReference type="NCBI Taxonomy" id="6233"/>
    <lineage>
        <taxon>Eukaryota</taxon>
        <taxon>Metazoa</taxon>
        <taxon>Ecdysozoa</taxon>
        <taxon>Nematoda</taxon>
        <taxon>Chromadorea</taxon>
        <taxon>Rhabditida</taxon>
        <taxon>Tylenchina</taxon>
        <taxon>Panagrolaimomorpha</taxon>
        <taxon>Panagrolaimoidea</taxon>
        <taxon>Panagrolaimidae</taxon>
        <taxon>Panagrellus</taxon>
    </lineage>
</organism>
<dbReference type="Gene3D" id="1.10.287.110">
    <property type="entry name" value="DnaJ domain"/>
    <property type="match status" value="1"/>
</dbReference>
<dbReference type="PRINTS" id="PR00625">
    <property type="entry name" value="JDOMAIN"/>
</dbReference>
<dbReference type="SUPFAM" id="SSF46565">
    <property type="entry name" value="Chaperone J-domain"/>
    <property type="match status" value="1"/>
</dbReference>
<evidence type="ECO:0000313" key="3">
    <source>
        <dbReference type="WBParaSite" id="Pan_g12863.t1"/>
    </source>
</evidence>